<sequence>MTQVMEKNLEYYLNLNYTLLVNHIVDESGSYYYGKIVELDGCHSTADTVEELIKDLEEVKKAHIEIKLEFGDLIPEPKEMPSGNIMLRMPKTLHWKLANEAEREGISLNQYILYKLSSK</sequence>
<dbReference type="InterPro" id="IPR035069">
    <property type="entry name" value="TTHA1013/TTHA0281-like"/>
</dbReference>
<comment type="caution">
    <text evidence="1">The sequence shown here is derived from an EMBL/GenBank/DDBJ whole genome shotgun (WGS) entry which is preliminary data.</text>
</comment>
<dbReference type="Gene3D" id="1.10.1220.10">
    <property type="entry name" value="Met repressor-like"/>
    <property type="match status" value="1"/>
</dbReference>
<name>A0ABT1Y9I0_9BACL</name>
<gene>
    <name evidence="1" type="ORF">NV381_01300</name>
</gene>
<accession>A0ABT1Y9I0</accession>
<dbReference type="SUPFAM" id="SSF143100">
    <property type="entry name" value="TTHA1013/TTHA0281-like"/>
    <property type="match status" value="1"/>
</dbReference>
<dbReference type="EMBL" id="JANQBD010000001">
    <property type="protein sequence ID" value="MCR8629827.1"/>
    <property type="molecule type" value="Genomic_DNA"/>
</dbReference>
<dbReference type="InterPro" id="IPR010985">
    <property type="entry name" value="Ribbon_hlx_hlx"/>
</dbReference>
<reference evidence="1 2" key="1">
    <citation type="submission" date="2022-08" db="EMBL/GenBank/DDBJ databases">
        <title>Paenibacillus endoradicis sp. nov., Paenibacillus radicibacter sp. nov and Paenibacillus pararadicis sp. nov., three cold-adapted plant growth-promoting bacteria isolated from root of Larix gmelinii in Great Khingan.</title>
        <authorList>
            <person name="Xue H."/>
        </authorList>
    </citation>
    <scope>NUCLEOTIDE SEQUENCE [LARGE SCALE GENOMIC DNA]</scope>
    <source>
        <strain evidence="1 2">N5-1-1-5</strain>
    </source>
</reference>
<proteinExistence type="predicted"/>
<dbReference type="RefSeq" id="WP_258211442.1">
    <property type="nucleotide sequence ID" value="NZ_JANQBD010000001.1"/>
</dbReference>
<dbReference type="Proteomes" id="UP001300012">
    <property type="component" value="Unassembled WGS sequence"/>
</dbReference>
<protein>
    <submittedName>
        <fullName evidence="1">Toxin-antitoxin system HicB family antitoxin</fullName>
    </submittedName>
</protein>
<dbReference type="InterPro" id="IPR008651">
    <property type="entry name" value="Uncharacterised_HicB"/>
</dbReference>
<dbReference type="SUPFAM" id="SSF47598">
    <property type="entry name" value="Ribbon-helix-helix"/>
    <property type="match status" value="1"/>
</dbReference>
<dbReference type="Pfam" id="PF05534">
    <property type="entry name" value="HicB"/>
    <property type="match status" value="1"/>
</dbReference>
<evidence type="ECO:0000313" key="2">
    <source>
        <dbReference type="Proteomes" id="UP001300012"/>
    </source>
</evidence>
<keyword evidence="2" id="KW-1185">Reference proteome</keyword>
<evidence type="ECO:0000313" key="1">
    <source>
        <dbReference type="EMBL" id="MCR8629827.1"/>
    </source>
</evidence>
<dbReference type="InterPro" id="IPR013321">
    <property type="entry name" value="Arc_rbn_hlx_hlx"/>
</dbReference>
<organism evidence="1 2">
    <name type="scientific">Paenibacillus radicis</name>
    <name type="common">ex Xue et al. 2023</name>
    <dbReference type="NCBI Taxonomy" id="2972489"/>
    <lineage>
        <taxon>Bacteria</taxon>
        <taxon>Bacillati</taxon>
        <taxon>Bacillota</taxon>
        <taxon>Bacilli</taxon>
        <taxon>Bacillales</taxon>
        <taxon>Paenibacillaceae</taxon>
        <taxon>Paenibacillus</taxon>
    </lineage>
</organism>
<dbReference type="Gene3D" id="3.30.160.250">
    <property type="match status" value="1"/>
</dbReference>